<reference evidence="1 2" key="1">
    <citation type="submission" date="2018-10" db="EMBL/GenBank/DDBJ databases">
        <title>A high-quality apple genome assembly.</title>
        <authorList>
            <person name="Hu J."/>
        </authorList>
    </citation>
    <scope>NUCLEOTIDE SEQUENCE [LARGE SCALE GENOMIC DNA]</scope>
    <source>
        <strain evidence="2">cv. HFTH1</strain>
        <tissue evidence="1">Young leaf</tissue>
    </source>
</reference>
<name>A0A498HFL6_MALDO</name>
<dbReference type="AlphaFoldDB" id="A0A498HFL6"/>
<comment type="caution">
    <text evidence="1">The sequence shown here is derived from an EMBL/GenBank/DDBJ whole genome shotgun (WGS) entry which is preliminary data.</text>
</comment>
<dbReference type="Proteomes" id="UP000290289">
    <property type="component" value="Chromosome 17"/>
</dbReference>
<keyword evidence="2" id="KW-1185">Reference proteome</keyword>
<protein>
    <submittedName>
        <fullName evidence="1">Uncharacterized protein</fullName>
    </submittedName>
</protein>
<organism evidence="1 2">
    <name type="scientific">Malus domestica</name>
    <name type="common">Apple</name>
    <name type="synonym">Pyrus malus</name>
    <dbReference type="NCBI Taxonomy" id="3750"/>
    <lineage>
        <taxon>Eukaryota</taxon>
        <taxon>Viridiplantae</taxon>
        <taxon>Streptophyta</taxon>
        <taxon>Embryophyta</taxon>
        <taxon>Tracheophyta</taxon>
        <taxon>Spermatophyta</taxon>
        <taxon>Magnoliopsida</taxon>
        <taxon>eudicotyledons</taxon>
        <taxon>Gunneridae</taxon>
        <taxon>Pentapetalae</taxon>
        <taxon>rosids</taxon>
        <taxon>fabids</taxon>
        <taxon>Rosales</taxon>
        <taxon>Rosaceae</taxon>
        <taxon>Amygdaloideae</taxon>
        <taxon>Maleae</taxon>
        <taxon>Malus</taxon>
    </lineage>
</organism>
<sequence length="197" mass="22171">MFKGWIENLIYQLSIAFWINPQRRKLITLKTLWKQALQRGGALQLQSDQKGGVPAGSEGLQSKKRNALMTSYVVVSTESLVFRMIYLIGSIAQTSALSGRSSCISDSFPILDFFHESRSSKCRKVDFFKRGLPSLLTLYCKGSTHLKIRFPDMKDVQIHGMELSSLDISGMRLVSLEVASSFRERTMEVVSPFSPPI</sequence>
<evidence type="ECO:0000313" key="1">
    <source>
        <dbReference type="EMBL" id="RXH69114.1"/>
    </source>
</evidence>
<proteinExistence type="predicted"/>
<dbReference type="EMBL" id="RDQH01000343">
    <property type="protein sequence ID" value="RXH69114.1"/>
    <property type="molecule type" value="Genomic_DNA"/>
</dbReference>
<gene>
    <name evidence="1" type="ORF">DVH24_031447</name>
</gene>
<accession>A0A498HFL6</accession>
<evidence type="ECO:0000313" key="2">
    <source>
        <dbReference type="Proteomes" id="UP000290289"/>
    </source>
</evidence>